<dbReference type="RefSeq" id="WP_123722430.1">
    <property type="nucleotide sequence ID" value="NZ_MOBN01000040.1"/>
</dbReference>
<accession>A0A423IEJ1</accession>
<reference evidence="1 2" key="1">
    <citation type="submission" date="2016-10" db="EMBL/GenBank/DDBJ databases">
        <title>Comparative genome analysis of multiple Pseudomonas spp. focuses on biocontrol and plant growth promoting traits.</title>
        <authorList>
            <person name="Tao X.-Y."/>
            <person name="Taylor C.G."/>
        </authorList>
    </citation>
    <scope>NUCLEOTIDE SEQUENCE [LARGE SCALE GENOMIC DNA]</scope>
    <source>
        <strain evidence="1 2">48C10</strain>
    </source>
</reference>
<organism evidence="1 2">
    <name type="scientific">Pseudomonas lini</name>
    <dbReference type="NCBI Taxonomy" id="163011"/>
    <lineage>
        <taxon>Bacteria</taxon>
        <taxon>Pseudomonadati</taxon>
        <taxon>Pseudomonadota</taxon>
        <taxon>Gammaproteobacteria</taxon>
        <taxon>Pseudomonadales</taxon>
        <taxon>Pseudomonadaceae</taxon>
        <taxon>Pseudomonas</taxon>
    </lineage>
</organism>
<gene>
    <name evidence="1" type="ORF">BK663_24355</name>
</gene>
<comment type="caution">
    <text evidence="1">The sequence shown here is derived from an EMBL/GenBank/DDBJ whole genome shotgun (WGS) entry which is preliminary data.</text>
</comment>
<sequence>MECDITQPAGLTEAGKADAKIIKQKKSRLKWQQKKQQALSSLSIAIGRLQNDDEFLCIEDGISSP</sequence>
<evidence type="ECO:0000313" key="1">
    <source>
        <dbReference type="EMBL" id="RON23855.1"/>
    </source>
</evidence>
<dbReference type="AlphaFoldDB" id="A0A423IEJ1"/>
<dbReference type="Proteomes" id="UP000284168">
    <property type="component" value="Unassembled WGS sequence"/>
</dbReference>
<proteinExistence type="predicted"/>
<protein>
    <submittedName>
        <fullName evidence="1">Uncharacterized protein</fullName>
    </submittedName>
</protein>
<dbReference type="EMBL" id="MOBN01000040">
    <property type="protein sequence ID" value="RON23855.1"/>
    <property type="molecule type" value="Genomic_DNA"/>
</dbReference>
<evidence type="ECO:0000313" key="2">
    <source>
        <dbReference type="Proteomes" id="UP000284168"/>
    </source>
</evidence>
<name>A0A423IEJ1_9PSED</name>